<sequence>MLISGFYSRIRHGDWWVVWRTWIELAHERAAVVQWALTVGLVAVLFWQNWKSISEGASIWRKPSSVFYWAGSGYAFGCRNPLEGAVKVPAFSFT</sequence>
<dbReference type="Gramene" id="LPERR05G02510.1">
    <property type="protein sequence ID" value="LPERR05G02510.1"/>
    <property type="gene ID" value="LPERR05G02510"/>
</dbReference>
<proteinExistence type="predicted"/>
<name>A0A0D9WCK9_9ORYZ</name>
<protein>
    <submittedName>
        <fullName evidence="1">Uncharacterized protein</fullName>
    </submittedName>
</protein>
<evidence type="ECO:0000313" key="1">
    <source>
        <dbReference type="EnsemblPlants" id="LPERR05G02510.1"/>
    </source>
</evidence>
<dbReference type="EnsemblPlants" id="LPERR05G02510.1">
    <property type="protein sequence ID" value="LPERR05G02510.1"/>
    <property type="gene ID" value="LPERR05G02510"/>
</dbReference>
<keyword evidence="2" id="KW-1185">Reference proteome</keyword>
<organism evidence="1 2">
    <name type="scientific">Leersia perrieri</name>
    <dbReference type="NCBI Taxonomy" id="77586"/>
    <lineage>
        <taxon>Eukaryota</taxon>
        <taxon>Viridiplantae</taxon>
        <taxon>Streptophyta</taxon>
        <taxon>Embryophyta</taxon>
        <taxon>Tracheophyta</taxon>
        <taxon>Spermatophyta</taxon>
        <taxon>Magnoliopsida</taxon>
        <taxon>Liliopsida</taxon>
        <taxon>Poales</taxon>
        <taxon>Poaceae</taxon>
        <taxon>BOP clade</taxon>
        <taxon>Oryzoideae</taxon>
        <taxon>Oryzeae</taxon>
        <taxon>Oryzinae</taxon>
        <taxon>Leersia</taxon>
    </lineage>
</organism>
<dbReference type="HOGENOM" id="CLU_2389394_0_0_1"/>
<evidence type="ECO:0000313" key="2">
    <source>
        <dbReference type="Proteomes" id="UP000032180"/>
    </source>
</evidence>
<reference evidence="1" key="3">
    <citation type="submission" date="2015-04" db="UniProtKB">
        <authorList>
            <consortium name="EnsemblPlants"/>
        </authorList>
    </citation>
    <scope>IDENTIFICATION</scope>
</reference>
<reference evidence="1 2" key="1">
    <citation type="submission" date="2012-08" db="EMBL/GenBank/DDBJ databases">
        <title>Oryza genome evolution.</title>
        <authorList>
            <person name="Wing R.A."/>
        </authorList>
    </citation>
    <scope>NUCLEOTIDE SEQUENCE</scope>
</reference>
<dbReference type="Proteomes" id="UP000032180">
    <property type="component" value="Chromosome 5"/>
</dbReference>
<reference evidence="2" key="2">
    <citation type="submission" date="2013-12" db="EMBL/GenBank/DDBJ databases">
        <authorList>
            <person name="Yu Y."/>
            <person name="Lee S."/>
            <person name="de Baynast K."/>
            <person name="Wissotski M."/>
            <person name="Liu L."/>
            <person name="Talag J."/>
            <person name="Goicoechea J."/>
            <person name="Angelova A."/>
            <person name="Jetty R."/>
            <person name="Kudrna D."/>
            <person name="Golser W."/>
            <person name="Rivera L."/>
            <person name="Zhang J."/>
            <person name="Wing R."/>
        </authorList>
    </citation>
    <scope>NUCLEOTIDE SEQUENCE</scope>
</reference>
<accession>A0A0D9WCK9</accession>
<dbReference type="AlphaFoldDB" id="A0A0D9WCK9"/>